<feature type="domain" description="FAD dependent oxidoreductase" evidence="1">
    <location>
        <begin position="4"/>
        <end position="324"/>
    </location>
</feature>
<dbReference type="EMBL" id="BBLT01000014">
    <property type="protein sequence ID" value="GAL87617.1"/>
    <property type="molecule type" value="Genomic_DNA"/>
</dbReference>
<dbReference type="Pfam" id="PF01266">
    <property type="entry name" value="DAO"/>
    <property type="match status" value="1"/>
</dbReference>
<dbReference type="SUPFAM" id="SSF51905">
    <property type="entry name" value="FAD/NAD(P)-binding domain"/>
    <property type="match status" value="1"/>
</dbReference>
<evidence type="ECO:0000313" key="2">
    <source>
        <dbReference type="EMBL" id="GAL87617.1"/>
    </source>
</evidence>
<dbReference type="GO" id="GO:0005737">
    <property type="term" value="C:cytoplasm"/>
    <property type="evidence" value="ECO:0007669"/>
    <property type="project" value="TreeGrafter"/>
</dbReference>
<dbReference type="RefSeq" id="WP_045469407.1">
    <property type="nucleotide sequence ID" value="NZ_BBLT01000014.1"/>
</dbReference>
<reference evidence="2 3" key="1">
    <citation type="submission" date="2014-09" db="EMBL/GenBank/DDBJ databases">
        <title>Sporocytophaga myxococcoides PG-01 genome sequencing.</title>
        <authorList>
            <person name="Liu L."/>
            <person name="Gao P.J."/>
            <person name="Chen G.J."/>
            <person name="Wang L.S."/>
        </authorList>
    </citation>
    <scope>NUCLEOTIDE SEQUENCE [LARGE SCALE GENOMIC DNA]</scope>
    <source>
        <strain evidence="2 3">PG-01</strain>
    </source>
</reference>
<dbReference type="STRING" id="153721.MYP_4847"/>
<protein>
    <submittedName>
        <fullName evidence="2">FAD-dependent oxidoreductase</fullName>
    </submittedName>
</protein>
<dbReference type="AlphaFoldDB" id="A0A098LMI1"/>
<dbReference type="Proteomes" id="UP000030185">
    <property type="component" value="Unassembled WGS sequence"/>
</dbReference>
<evidence type="ECO:0000313" key="3">
    <source>
        <dbReference type="Proteomes" id="UP000030185"/>
    </source>
</evidence>
<sequence>MIYDYIIVGQGIAGSVLGYTLIKKGLKTLIIDGGENNSSKVAAGIFNPITGKRMVKTWKAEQLFPFLNEFYPEMEKDLEAKFFYPLPIFRPFGSIEEQNHWVSNSDEAYNKFSRVVTSSDDFPINKNKHFGGLSLFKGGYVDTVTLLSAALRYFDKRESIISEKFSCSDLVFENEGIRWGNYKARKVIFAEGYLNQFNPYFNWIPYIPVKGEVLTLKTHFPLKQIISKGVFVVPLYNGNLKAGSTYDWKDLTDEVTQKAREEIENKLKDLVSFDFEYVRQEAGIRPSTSDRRPILGLHPQYPQLAIFNGLGTKGISLAPYFAEQLFSFLEENKSLDNEVNISRFESFFHRH</sequence>
<dbReference type="eggNOG" id="COG0665">
    <property type="taxonomic scope" value="Bacteria"/>
</dbReference>
<gene>
    <name evidence="2" type="ORF">MYP_4847</name>
</gene>
<keyword evidence="3" id="KW-1185">Reference proteome</keyword>
<dbReference type="InterPro" id="IPR036188">
    <property type="entry name" value="FAD/NAD-bd_sf"/>
</dbReference>
<evidence type="ECO:0000259" key="1">
    <source>
        <dbReference type="Pfam" id="PF01266"/>
    </source>
</evidence>
<dbReference type="InterPro" id="IPR006076">
    <property type="entry name" value="FAD-dep_OxRdtase"/>
</dbReference>
<dbReference type="Gene3D" id="3.30.9.10">
    <property type="entry name" value="D-Amino Acid Oxidase, subunit A, domain 2"/>
    <property type="match status" value="1"/>
</dbReference>
<dbReference type="Gene3D" id="3.50.50.60">
    <property type="entry name" value="FAD/NAD(P)-binding domain"/>
    <property type="match status" value="1"/>
</dbReference>
<proteinExistence type="predicted"/>
<comment type="caution">
    <text evidence="2">The sequence shown here is derived from an EMBL/GenBank/DDBJ whole genome shotgun (WGS) entry which is preliminary data.</text>
</comment>
<name>A0A098LMI1_9BACT</name>
<organism evidence="2 3">
    <name type="scientific">Sporocytophaga myxococcoides</name>
    <dbReference type="NCBI Taxonomy" id="153721"/>
    <lineage>
        <taxon>Bacteria</taxon>
        <taxon>Pseudomonadati</taxon>
        <taxon>Bacteroidota</taxon>
        <taxon>Cytophagia</taxon>
        <taxon>Cytophagales</taxon>
        <taxon>Cytophagaceae</taxon>
        <taxon>Sporocytophaga</taxon>
    </lineage>
</organism>
<dbReference type="PANTHER" id="PTHR13847">
    <property type="entry name" value="SARCOSINE DEHYDROGENASE-RELATED"/>
    <property type="match status" value="1"/>
</dbReference>
<accession>A0A098LMI1</accession>